<keyword evidence="3" id="KW-1185">Reference proteome</keyword>
<dbReference type="EMBL" id="QUNO01000007">
    <property type="protein sequence ID" value="REH46153.1"/>
    <property type="molecule type" value="Genomic_DNA"/>
</dbReference>
<evidence type="ECO:0000313" key="2">
    <source>
        <dbReference type="EMBL" id="REH46153.1"/>
    </source>
</evidence>
<protein>
    <submittedName>
        <fullName evidence="2">Uncharacterized protein</fullName>
    </submittedName>
</protein>
<dbReference type="Proteomes" id="UP000256269">
    <property type="component" value="Unassembled WGS sequence"/>
</dbReference>
<evidence type="ECO:0000313" key="3">
    <source>
        <dbReference type="Proteomes" id="UP000256269"/>
    </source>
</evidence>
<accession>A0A3E0HI94</accession>
<gene>
    <name evidence="2" type="ORF">BCF44_107286</name>
</gene>
<organism evidence="2 3">
    <name type="scientific">Kutzneria buriramensis</name>
    <dbReference type="NCBI Taxonomy" id="1045776"/>
    <lineage>
        <taxon>Bacteria</taxon>
        <taxon>Bacillati</taxon>
        <taxon>Actinomycetota</taxon>
        <taxon>Actinomycetes</taxon>
        <taxon>Pseudonocardiales</taxon>
        <taxon>Pseudonocardiaceae</taxon>
        <taxon>Kutzneria</taxon>
    </lineage>
</organism>
<name>A0A3E0HI94_9PSEU</name>
<dbReference type="AlphaFoldDB" id="A0A3E0HI94"/>
<reference evidence="2 3" key="1">
    <citation type="submission" date="2018-08" db="EMBL/GenBank/DDBJ databases">
        <title>Genomic Encyclopedia of Archaeal and Bacterial Type Strains, Phase II (KMG-II): from individual species to whole genera.</title>
        <authorList>
            <person name="Goeker M."/>
        </authorList>
    </citation>
    <scope>NUCLEOTIDE SEQUENCE [LARGE SCALE GENOMIC DNA]</scope>
    <source>
        <strain evidence="2 3">DSM 45791</strain>
    </source>
</reference>
<feature type="compositionally biased region" description="Polar residues" evidence="1">
    <location>
        <begin position="92"/>
        <end position="102"/>
    </location>
</feature>
<proteinExistence type="predicted"/>
<feature type="region of interest" description="Disordered" evidence="1">
    <location>
        <begin position="79"/>
        <end position="108"/>
    </location>
</feature>
<comment type="caution">
    <text evidence="2">The sequence shown here is derived from an EMBL/GenBank/DDBJ whole genome shotgun (WGS) entry which is preliminary data.</text>
</comment>
<evidence type="ECO:0000256" key="1">
    <source>
        <dbReference type="SAM" id="MobiDB-lite"/>
    </source>
</evidence>
<sequence>MTEPTVPVMPLRLRFPEADISAGGQVRAQSSAQFEVGGCGVSRLNRYRVKPLPVVTTVPSVVVSLVDVVETWPDRLAWEGRPADCPLAPNAPRTQATSSPPSTKEIRM</sequence>